<gene>
    <name evidence="1" type="ORF">AWW68_06930</name>
</gene>
<protein>
    <submittedName>
        <fullName evidence="1">Uncharacterized protein</fullName>
    </submittedName>
</protein>
<evidence type="ECO:0000313" key="1">
    <source>
        <dbReference type="EMBL" id="KYG75565.1"/>
    </source>
</evidence>
<keyword evidence="2" id="KW-1185">Reference proteome</keyword>
<organism evidence="1 2">
    <name type="scientific">Roseivirga spongicola</name>
    <dbReference type="NCBI Taxonomy" id="333140"/>
    <lineage>
        <taxon>Bacteria</taxon>
        <taxon>Pseudomonadati</taxon>
        <taxon>Bacteroidota</taxon>
        <taxon>Cytophagia</taxon>
        <taxon>Cytophagales</taxon>
        <taxon>Roseivirgaceae</taxon>
        <taxon>Roseivirga</taxon>
    </lineage>
</organism>
<sequence length="159" mass="18130">MKLGKPIKKAEDLAQVNDLVNSKAYIHFHTGINGILDSSELPKDVAAIPGKYVKATFMAFHNKWDMEHHLLSPKNHEVYSINNADADGNVYLEFIKRDFDNQSGKVKLLMVKHTIFFHENLSGKKLLMQVFEKSNKKDAESALVVWDDKYCETDIPPVQ</sequence>
<accession>A0A150XA06</accession>
<evidence type="ECO:0000313" key="2">
    <source>
        <dbReference type="Proteomes" id="UP000075606"/>
    </source>
</evidence>
<dbReference type="AlphaFoldDB" id="A0A150XA06"/>
<dbReference type="Proteomes" id="UP000075606">
    <property type="component" value="Unassembled WGS sequence"/>
</dbReference>
<comment type="caution">
    <text evidence="1">The sequence shown here is derived from an EMBL/GenBank/DDBJ whole genome shotgun (WGS) entry which is preliminary data.</text>
</comment>
<dbReference type="STRING" id="333140.AWW68_06930"/>
<name>A0A150XA06_9BACT</name>
<dbReference type="RefSeq" id="WP_068219038.1">
    <property type="nucleotide sequence ID" value="NZ_CP139724.1"/>
</dbReference>
<proteinExistence type="predicted"/>
<dbReference type="EMBL" id="LRPC01000012">
    <property type="protein sequence ID" value="KYG75565.1"/>
    <property type="molecule type" value="Genomic_DNA"/>
</dbReference>
<reference evidence="1 2" key="1">
    <citation type="submission" date="2016-01" db="EMBL/GenBank/DDBJ databases">
        <title>Genome sequencing of Roseivirga spongicola UST030701-084.</title>
        <authorList>
            <person name="Selvaratnam C."/>
            <person name="Thevarajoo S."/>
            <person name="Goh K.M."/>
            <person name="Ee R."/>
            <person name="Chan K.-G."/>
            <person name="Chong C.S."/>
        </authorList>
    </citation>
    <scope>NUCLEOTIDE SEQUENCE [LARGE SCALE GENOMIC DNA]</scope>
    <source>
        <strain evidence="1 2">UST030701-084</strain>
    </source>
</reference>